<dbReference type="InterPro" id="IPR007577">
    <property type="entry name" value="GlycoTrfase_DXD_sugar-bd_CS"/>
</dbReference>
<organism evidence="2 3">
    <name type="scientific">Legionella beliardensis</name>
    <dbReference type="NCBI Taxonomy" id="91822"/>
    <lineage>
        <taxon>Bacteria</taxon>
        <taxon>Pseudomonadati</taxon>
        <taxon>Pseudomonadota</taxon>
        <taxon>Gammaproteobacteria</taxon>
        <taxon>Legionellales</taxon>
        <taxon>Legionellaceae</taxon>
        <taxon>Legionella</taxon>
    </lineage>
</organism>
<keyword evidence="3" id="KW-1185">Reference proteome</keyword>
<evidence type="ECO:0000313" key="2">
    <source>
        <dbReference type="EMBL" id="STX28491.1"/>
    </source>
</evidence>
<dbReference type="AlphaFoldDB" id="A0A378I181"/>
<evidence type="ECO:0000256" key="1">
    <source>
        <dbReference type="ARBA" id="ARBA00022679"/>
    </source>
</evidence>
<dbReference type="GO" id="GO:0000030">
    <property type="term" value="F:mannosyltransferase activity"/>
    <property type="evidence" value="ECO:0007669"/>
    <property type="project" value="TreeGrafter"/>
</dbReference>
<dbReference type="SUPFAM" id="SSF53448">
    <property type="entry name" value="Nucleotide-diphospho-sugar transferases"/>
    <property type="match status" value="1"/>
</dbReference>
<dbReference type="EMBL" id="UGNV01000001">
    <property type="protein sequence ID" value="STX28491.1"/>
    <property type="molecule type" value="Genomic_DNA"/>
</dbReference>
<proteinExistence type="predicted"/>
<name>A0A378I181_9GAMM</name>
<dbReference type="Pfam" id="PF04488">
    <property type="entry name" value="Gly_transf_sug"/>
    <property type="match status" value="1"/>
</dbReference>
<gene>
    <name evidence="2" type="primary">toxA</name>
    <name evidence="2" type="ORF">NCTC13315_01021</name>
</gene>
<dbReference type="Gene3D" id="3.90.550.20">
    <property type="match status" value="1"/>
</dbReference>
<dbReference type="InterPro" id="IPR029044">
    <property type="entry name" value="Nucleotide-diphossugar_trans"/>
</dbReference>
<evidence type="ECO:0000313" key="3">
    <source>
        <dbReference type="Proteomes" id="UP000254968"/>
    </source>
</evidence>
<dbReference type="OrthoDB" id="9802987at2"/>
<keyword evidence="1" id="KW-0808">Transferase</keyword>
<dbReference type="GO" id="GO:0051999">
    <property type="term" value="P:mannosyl-inositol phosphorylceramide biosynthetic process"/>
    <property type="evidence" value="ECO:0007669"/>
    <property type="project" value="TreeGrafter"/>
</dbReference>
<protein>
    <submittedName>
        <fullName evidence="2">Putative teichoic acid biosynthesis protein</fullName>
    </submittedName>
</protein>
<sequence length="445" mass="52012">MKKLGFFALPKLNLNSLEKKVENEVPRNEISEQPNKAEIPKNIHFVWVGGKLPEEKLEKIKNWREMNPEFEIMVWTDTPTKNGYLPTSSEDIKYDSFNYSDYLSSLDQFDIETQNSLKKILYSEIYLPEGNYAAVSDIVRLLALYKHGGFYFDFDEQPTDLKKLIHCLTEPIYGGGNIKERESVANNVLTSNTIKNQALLGYIKEIIQRYGENPCAELKERFLLHPLCNEESIKNIYNKYKDLFKKDLIDKGKNELDAMKMCNNLLESSENFKEFEAFLIKYHPYLYENFSRRIVDQETGPGVMKKALGDVKKLYSMLPEGDLENFQMGAEHSWWKLPPKQRDAWLQCVHLHRFIPVGELSSISDRVIENYMAKTTGDELNNNGIPLDWRNQDLSNSLSIKPEMITFHLERFQEEYQSCQILKKDEVRQEVEEDEASVQYCQLRC</sequence>
<dbReference type="PANTHER" id="PTHR32385">
    <property type="entry name" value="MANNOSYL PHOSPHORYLINOSITOL CERAMIDE SYNTHASE"/>
    <property type="match status" value="1"/>
</dbReference>
<dbReference type="GO" id="GO:0016020">
    <property type="term" value="C:membrane"/>
    <property type="evidence" value="ECO:0007669"/>
    <property type="project" value="GOC"/>
</dbReference>
<accession>A0A378I181</accession>
<dbReference type="PANTHER" id="PTHR32385:SF15">
    <property type="entry name" value="INOSITOL PHOSPHOCERAMIDE MANNOSYLTRANSFERASE 1"/>
    <property type="match status" value="1"/>
</dbReference>
<dbReference type="Proteomes" id="UP000254968">
    <property type="component" value="Unassembled WGS sequence"/>
</dbReference>
<dbReference type="InterPro" id="IPR051706">
    <property type="entry name" value="Glycosyltransferase_domain"/>
</dbReference>
<dbReference type="RefSeq" id="WP_115302232.1">
    <property type="nucleotide sequence ID" value="NZ_CAAAHO010000001.1"/>
</dbReference>
<reference evidence="2 3" key="1">
    <citation type="submission" date="2018-06" db="EMBL/GenBank/DDBJ databases">
        <authorList>
            <consortium name="Pathogen Informatics"/>
            <person name="Doyle S."/>
        </authorList>
    </citation>
    <scope>NUCLEOTIDE SEQUENCE [LARGE SCALE GENOMIC DNA]</scope>
    <source>
        <strain evidence="2 3">NCTC13315</strain>
    </source>
</reference>